<dbReference type="GO" id="GO:0048791">
    <property type="term" value="P:calcium ion-regulated exocytosis of neurotransmitter"/>
    <property type="evidence" value="ECO:0007669"/>
    <property type="project" value="TreeGrafter"/>
</dbReference>
<dbReference type="GO" id="GO:0001786">
    <property type="term" value="F:phosphatidylserine binding"/>
    <property type="evidence" value="ECO:0007669"/>
    <property type="project" value="TreeGrafter"/>
</dbReference>
<name>A0A1Y3BFS4_EURMA</name>
<feature type="domain" description="C2" evidence="3">
    <location>
        <begin position="52"/>
        <end position="174"/>
    </location>
</feature>
<dbReference type="GO" id="GO:0030424">
    <property type="term" value="C:axon"/>
    <property type="evidence" value="ECO:0007669"/>
    <property type="project" value="TreeGrafter"/>
</dbReference>
<dbReference type="AlphaFoldDB" id="A0A1Y3BFS4"/>
<dbReference type="OrthoDB" id="67700at2759"/>
<dbReference type="GO" id="GO:0070382">
    <property type="term" value="C:exocytic vesicle"/>
    <property type="evidence" value="ECO:0007669"/>
    <property type="project" value="TreeGrafter"/>
</dbReference>
<evidence type="ECO:0000313" key="4">
    <source>
        <dbReference type="EMBL" id="OTF78884.1"/>
    </source>
</evidence>
<gene>
    <name evidence="4" type="ORF">BLA29_006582</name>
</gene>
<dbReference type="GO" id="GO:0000149">
    <property type="term" value="F:SNARE binding"/>
    <property type="evidence" value="ECO:0007669"/>
    <property type="project" value="TreeGrafter"/>
</dbReference>
<dbReference type="InterPro" id="IPR000008">
    <property type="entry name" value="C2_dom"/>
</dbReference>
<comment type="caution">
    <text evidence="4">The sequence shown here is derived from an EMBL/GenBank/DDBJ whole genome shotgun (WGS) entry which is preliminary data.</text>
</comment>
<dbReference type="GO" id="GO:0005509">
    <property type="term" value="F:calcium ion binding"/>
    <property type="evidence" value="ECO:0007669"/>
    <property type="project" value="TreeGrafter"/>
</dbReference>
<dbReference type="GO" id="GO:0006906">
    <property type="term" value="P:vesicle fusion"/>
    <property type="evidence" value="ECO:0007669"/>
    <property type="project" value="TreeGrafter"/>
</dbReference>
<dbReference type="Proteomes" id="UP000194236">
    <property type="component" value="Unassembled WGS sequence"/>
</dbReference>
<dbReference type="PANTHER" id="PTHR10024:SF369">
    <property type="entry name" value="FI18813P1"/>
    <property type="match status" value="1"/>
</dbReference>
<dbReference type="PROSITE" id="PS50004">
    <property type="entry name" value="C2"/>
    <property type="match status" value="2"/>
</dbReference>
<dbReference type="GO" id="GO:0005544">
    <property type="term" value="F:calcium-dependent phospholipid binding"/>
    <property type="evidence" value="ECO:0007669"/>
    <property type="project" value="TreeGrafter"/>
</dbReference>
<dbReference type="EMBL" id="MUJZ01025864">
    <property type="protein sequence ID" value="OTF78884.1"/>
    <property type="molecule type" value="Genomic_DNA"/>
</dbReference>
<dbReference type="GO" id="GO:0030276">
    <property type="term" value="F:clathrin binding"/>
    <property type="evidence" value="ECO:0007669"/>
    <property type="project" value="TreeGrafter"/>
</dbReference>
<feature type="compositionally biased region" description="Low complexity" evidence="2">
    <location>
        <begin position="12"/>
        <end position="23"/>
    </location>
</feature>
<dbReference type="FunFam" id="2.60.40.150:FF:000039">
    <property type="entry name" value="Synaptotagmin 11"/>
    <property type="match status" value="1"/>
</dbReference>
<dbReference type="SUPFAM" id="SSF49562">
    <property type="entry name" value="C2 domain (Calcium/lipid-binding domain, CaLB)"/>
    <property type="match status" value="2"/>
</dbReference>
<protein>
    <submittedName>
        <fullName evidence="4">Synaptotagmin-4-like protein</fullName>
    </submittedName>
</protein>
<evidence type="ECO:0000256" key="2">
    <source>
        <dbReference type="SAM" id="MobiDB-lite"/>
    </source>
</evidence>
<dbReference type="Pfam" id="PF00168">
    <property type="entry name" value="C2"/>
    <property type="match status" value="2"/>
</dbReference>
<dbReference type="GO" id="GO:0098793">
    <property type="term" value="C:presynapse"/>
    <property type="evidence" value="ECO:0007669"/>
    <property type="project" value="GOC"/>
</dbReference>
<organism evidence="4 5">
    <name type="scientific">Euroglyphus maynei</name>
    <name type="common">Mayne's house dust mite</name>
    <dbReference type="NCBI Taxonomy" id="6958"/>
    <lineage>
        <taxon>Eukaryota</taxon>
        <taxon>Metazoa</taxon>
        <taxon>Ecdysozoa</taxon>
        <taxon>Arthropoda</taxon>
        <taxon>Chelicerata</taxon>
        <taxon>Arachnida</taxon>
        <taxon>Acari</taxon>
        <taxon>Acariformes</taxon>
        <taxon>Sarcoptiformes</taxon>
        <taxon>Astigmata</taxon>
        <taxon>Psoroptidia</taxon>
        <taxon>Analgoidea</taxon>
        <taxon>Pyroglyphidae</taxon>
        <taxon>Pyroglyphinae</taxon>
        <taxon>Euroglyphus</taxon>
    </lineage>
</organism>
<proteinExistence type="predicted"/>
<feature type="region of interest" description="Disordered" evidence="2">
    <location>
        <begin position="1"/>
        <end position="36"/>
    </location>
</feature>
<dbReference type="PRINTS" id="PR00399">
    <property type="entry name" value="SYNAPTOTAGMN"/>
</dbReference>
<dbReference type="CDD" id="cd08404">
    <property type="entry name" value="C2B_Synaptotagmin-4"/>
    <property type="match status" value="1"/>
</dbReference>
<reference evidence="4 5" key="1">
    <citation type="submission" date="2017-03" db="EMBL/GenBank/DDBJ databases">
        <title>Genome Survey of Euroglyphus maynei.</title>
        <authorList>
            <person name="Arlian L.G."/>
            <person name="Morgan M.S."/>
            <person name="Rider S.D."/>
        </authorList>
    </citation>
    <scope>NUCLEOTIDE SEQUENCE [LARGE SCALE GENOMIC DNA]</scope>
    <source>
        <strain evidence="4">Arlian Lab</strain>
        <tissue evidence="4">Whole body</tissue>
    </source>
</reference>
<evidence type="ECO:0000259" key="3">
    <source>
        <dbReference type="PROSITE" id="PS50004"/>
    </source>
</evidence>
<sequence length="334" mass="38915">MKNLNRNLDLESGNSNNNSQNNSKHCSPITEEQQQQSVENLNKMDNVCQLKNLGKLHFKLKYSYEKRALCLTINRCTDLQPSKDVNGTLDPYVKMQLLPEKQHKAKTRVLRKTLNPIYNEEFTFYGITSNLLENLAIHFVILNFDRFSKDEILGETVCRLNQFEFDSLEKQLTLCQDIVPISNKLKIQDLGELLVSLCYQPIANRLTVVILKARNLPKMDLTGLCDPYVKIYVFHNGERISKKRTHIKRRTLSPVFNESFVFDIPADEGLENIRLQFMIYDHDRVTRNEFIGKVDIGSKTGIPATEKHWHEVIRSPRRQIAEWHKLRENNVTNN</sequence>
<dbReference type="PANTHER" id="PTHR10024">
    <property type="entry name" value="SYNAPTOTAGMIN"/>
    <property type="match status" value="1"/>
</dbReference>
<dbReference type="PRINTS" id="PR00360">
    <property type="entry name" value="C2DOMAIN"/>
</dbReference>
<evidence type="ECO:0000313" key="5">
    <source>
        <dbReference type="Proteomes" id="UP000194236"/>
    </source>
</evidence>
<dbReference type="InterPro" id="IPR035892">
    <property type="entry name" value="C2_domain_sf"/>
</dbReference>
<dbReference type="GO" id="GO:0005886">
    <property type="term" value="C:plasma membrane"/>
    <property type="evidence" value="ECO:0007669"/>
    <property type="project" value="TreeGrafter"/>
</dbReference>
<dbReference type="SMART" id="SM00239">
    <property type="entry name" value="C2"/>
    <property type="match status" value="2"/>
</dbReference>
<dbReference type="InterPro" id="IPR001565">
    <property type="entry name" value="Synaptotagmin"/>
</dbReference>
<keyword evidence="1" id="KW-0677">Repeat</keyword>
<accession>A0A1Y3BFS4</accession>
<keyword evidence="5" id="KW-1185">Reference proteome</keyword>
<evidence type="ECO:0000256" key="1">
    <source>
        <dbReference type="ARBA" id="ARBA00022737"/>
    </source>
</evidence>
<feature type="domain" description="C2" evidence="3">
    <location>
        <begin position="189"/>
        <end position="324"/>
    </location>
</feature>
<dbReference type="Gene3D" id="2.60.40.150">
    <property type="entry name" value="C2 domain"/>
    <property type="match status" value="2"/>
</dbReference>